<evidence type="ECO:0000313" key="1">
    <source>
        <dbReference type="EMBL" id="VDP09227.1"/>
    </source>
</evidence>
<organism evidence="2 3">
    <name type="scientific">Heligmosomoides polygyrus</name>
    <name type="common">Parasitic roundworm</name>
    <dbReference type="NCBI Taxonomy" id="6339"/>
    <lineage>
        <taxon>Eukaryota</taxon>
        <taxon>Metazoa</taxon>
        <taxon>Ecdysozoa</taxon>
        <taxon>Nematoda</taxon>
        <taxon>Chromadorea</taxon>
        <taxon>Rhabditida</taxon>
        <taxon>Rhabditina</taxon>
        <taxon>Rhabditomorpha</taxon>
        <taxon>Strongyloidea</taxon>
        <taxon>Heligmosomidae</taxon>
        <taxon>Heligmosomoides</taxon>
    </lineage>
</organism>
<dbReference type="AlphaFoldDB" id="A0A183G734"/>
<reference evidence="1 2" key="1">
    <citation type="submission" date="2018-11" db="EMBL/GenBank/DDBJ databases">
        <authorList>
            <consortium name="Pathogen Informatics"/>
        </authorList>
    </citation>
    <scope>NUCLEOTIDE SEQUENCE [LARGE SCALE GENOMIC DNA]</scope>
</reference>
<protein>
    <submittedName>
        <fullName evidence="3">Reverse transcriptase domain-containing protein</fullName>
    </submittedName>
</protein>
<dbReference type="Proteomes" id="UP000050761">
    <property type="component" value="Unassembled WGS sequence"/>
</dbReference>
<proteinExistence type="predicted"/>
<evidence type="ECO:0000313" key="2">
    <source>
        <dbReference type="Proteomes" id="UP000050761"/>
    </source>
</evidence>
<dbReference type="EMBL" id="UZAH01030093">
    <property type="protein sequence ID" value="VDP09227.1"/>
    <property type="molecule type" value="Genomic_DNA"/>
</dbReference>
<evidence type="ECO:0000313" key="3">
    <source>
        <dbReference type="WBParaSite" id="HPBE_0001756201-mRNA-1"/>
    </source>
</evidence>
<keyword evidence="2" id="KW-1185">Reference proteome</keyword>
<dbReference type="WBParaSite" id="HPBE_0001756201-mRNA-1">
    <property type="protein sequence ID" value="HPBE_0001756201-mRNA-1"/>
    <property type="gene ID" value="HPBE_0001756201"/>
</dbReference>
<gene>
    <name evidence="1" type="ORF">HPBE_LOCUS17561</name>
</gene>
<accession>A0A3P8A5T1</accession>
<name>A0A183G734_HELPZ</name>
<sequence length="147" mass="16540">MDAISRDLQVAAPWTLLHADDVMLTCEDKTELERQAQAWCDRLALIGLKLNVKKTEYLTIDVSEFDSIEISGTDLARTLVFKYLVSATASDSKLMVEVNSYSLRAVRPVAMYGAECWPATKEVETRLSVMETKMLRCTAGVTRMDRI</sequence>
<accession>A0A183G734</accession>
<dbReference type="OrthoDB" id="5849210at2759"/>
<reference evidence="3" key="2">
    <citation type="submission" date="2019-09" db="UniProtKB">
        <authorList>
            <consortium name="WormBaseParasite"/>
        </authorList>
    </citation>
    <scope>IDENTIFICATION</scope>
</reference>